<accession>A0ACB8GFW0</accession>
<keyword evidence="2" id="KW-1185">Reference proteome</keyword>
<name>A0ACB8GFW0_PSICU</name>
<comment type="caution">
    <text evidence="1">The sequence shown here is derived from an EMBL/GenBank/DDBJ whole genome shotgun (WGS) entry which is preliminary data.</text>
</comment>
<dbReference type="EMBL" id="JAFIQS020000013">
    <property type="protein sequence ID" value="KAH9474531.1"/>
    <property type="molecule type" value="Genomic_DNA"/>
</dbReference>
<gene>
    <name evidence="1" type="ORF">JR316_0012992</name>
</gene>
<dbReference type="Proteomes" id="UP000664032">
    <property type="component" value="Unassembled WGS sequence"/>
</dbReference>
<reference evidence="1" key="1">
    <citation type="submission" date="2021-10" db="EMBL/GenBank/DDBJ databases">
        <title>Psilocybe cubensis genome.</title>
        <authorList>
            <person name="Mckernan K.J."/>
            <person name="Crawford S."/>
            <person name="Trippe A."/>
            <person name="Kane L.T."/>
            <person name="Mclaughlin S."/>
        </authorList>
    </citation>
    <scope>NUCLEOTIDE SEQUENCE</scope>
    <source>
        <strain evidence="1">MGC-MH-2018</strain>
    </source>
</reference>
<evidence type="ECO:0000313" key="2">
    <source>
        <dbReference type="Proteomes" id="UP000664032"/>
    </source>
</evidence>
<proteinExistence type="predicted"/>
<protein>
    <submittedName>
        <fullName evidence="1">Uncharacterized protein</fullName>
    </submittedName>
</protein>
<sequence length="189" mass="20136">MPLKLLTTLYGLVILFALGETALGWWAGFTNGWSHHLRLFGRFAGVISLCAWIWVGILLSYHNRPGSTHPLTQTFVHLHTFTMLTGLYLALGIAIASQVPAECGEGYSDGLSGMWCGVSASACAVAFLLGVLCQSDSVLFADGIKANTSLVAGITLITIRLASPSMKENVCSGDRGRPVGNHNDLITIT</sequence>
<organism evidence="1 2">
    <name type="scientific">Psilocybe cubensis</name>
    <name type="common">Psychedelic mushroom</name>
    <name type="synonym">Stropharia cubensis</name>
    <dbReference type="NCBI Taxonomy" id="181762"/>
    <lineage>
        <taxon>Eukaryota</taxon>
        <taxon>Fungi</taxon>
        <taxon>Dikarya</taxon>
        <taxon>Basidiomycota</taxon>
        <taxon>Agaricomycotina</taxon>
        <taxon>Agaricomycetes</taxon>
        <taxon>Agaricomycetidae</taxon>
        <taxon>Agaricales</taxon>
        <taxon>Agaricineae</taxon>
        <taxon>Strophariaceae</taxon>
        <taxon>Psilocybe</taxon>
    </lineage>
</organism>
<evidence type="ECO:0000313" key="1">
    <source>
        <dbReference type="EMBL" id="KAH9474531.1"/>
    </source>
</evidence>